<organism evidence="2 3">
    <name type="scientific">Hyaloscypha hepaticicola</name>
    <dbReference type="NCBI Taxonomy" id="2082293"/>
    <lineage>
        <taxon>Eukaryota</taxon>
        <taxon>Fungi</taxon>
        <taxon>Dikarya</taxon>
        <taxon>Ascomycota</taxon>
        <taxon>Pezizomycotina</taxon>
        <taxon>Leotiomycetes</taxon>
        <taxon>Helotiales</taxon>
        <taxon>Hyaloscyphaceae</taxon>
        <taxon>Hyaloscypha</taxon>
    </lineage>
</organism>
<feature type="region of interest" description="Disordered" evidence="1">
    <location>
        <begin position="103"/>
        <end position="127"/>
    </location>
</feature>
<dbReference type="InterPro" id="IPR052973">
    <property type="entry name" value="Fungal_sec-metab_reg_TF"/>
</dbReference>
<dbReference type="PANTHER" id="PTHR35392:SF5">
    <property type="entry name" value="ZN(2)-C6 FUNGAL-TYPE DOMAIN-CONTAINING PROTEIN"/>
    <property type="match status" value="1"/>
</dbReference>
<feature type="region of interest" description="Disordered" evidence="1">
    <location>
        <begin position="199"/>
        <end position="222"/>
    </location>
</feature>
<feature type="compositionally biased region" description="Polar residues" evidence="1">
    <location>
        <begin position="103"/>
        <end position="113"/>
    </location>
</feature>
<dbReference type="Proteomes" id="UP000235672">
    <property type="component" value="Unassembled WGS sequence"/>
</dbReference>
<evidence type="ECO:0000256" key="1">
    <source>
        <dbReference type="SAM" id="MobiDB-lite"/>
    </source>
</evidence>
<name>A0A2J6Q507_9HELO</name>
<protein>
    <submittedName>
        <fullName evidence="2">Uncharacterized protein</fullName>
    </submittedName>
</protein>
<dbReference type="AlphaFoldDB" id="A0A2J6Q507"/>
<evidence type="ECO:0000313" key="3">
    <source>
        <dbReference type="Proteomes" id="UP000235672"/>
    </source>
</evidence>
<dbReference type="EMBL" id="KZ613481">
    <property type="protein sequence ID" value="PMD21377.1"/>
    <property type="molecule type" value="Genomic_DNA"/>
</dbReference>
<gene>
    <name evidence="2" type="ORF">NA56DRAFT_125772</name>
</gene>
<feature type="region of interest" description="Disordered" evidence="1">
    <location>
        <begin position="162"/>
        <end position="183"/>
    </location>
</feature>
<proteinExistence type="predicted"/>
<evidence type="ECO:0000313" key="2">
    <source>
        <dbReference type="EMBL" id="PMD21377.1"/>
    </source>
</evidence>
<accession>A0A2J6Q507</accession>
<dbReference type="PANTHER" id="PTHR35392">
    <property type="entry name" value="ZN(II)2CYS6 TRANSCRIPTION FACTOR (EUROFUNG)-RELATED-RELATED"/>
    <property type="match status" value="1"/>
</dbReference>
<dbReference type="OrthoDB" id="4226666at2759"/>
<sequence>MLKMNPTFRYYQMAHLTFSRIFRLAISIPFLHKRVHDNHPPMDSKLVGIWNEKTMILGLTAPNVMKSPCPENDDRLSMGPHNIFGFDDTDLIYDLREFTNEPSFPQTNVSTPTMPCMGTKIDSQGDKTHDTRELAEMGFPLRRAAFPSRAVATLEASLPFLPTASKGQPLERSSDPQPNKSLIDAPIELPETIQSHEILGESSLSKTPSLPLQNSRESSTEGKALALSRFSISDLNNTKNNNNNNNNKTQSPLLVVIEDTNDTQQEVQEFLANANQPSKARTGRSSSDSSSRKVATTWEHTFVPKSHFTEAGSESPPKRMSGNPPKRPVQKLVGRTRPLPEDTRARAKEMRKIRSCLRCKVSKIACTPGEICEPCLRVQALAFSGKICFRANLKDYLNLFLPEQAVRPFQRASIDQLVEKNISGYSDSQVEVYLSSGPCYPPIKVTVGRFHTKDRCDPSFSAVKKIVPIGMSRKLSFVEFYSPPLGITNFNQDLESKLMNHIQHIAEGKRNYGEVSYGYISRLTWDVYEAVRCYQLANLRNQLLRKALILYAMQYFMTKTIVLLPEESKEALKHLPAPNEINTQKPNLRMINIQIKHVMFHLLRGTYIEVLDELEKGLRSKDLKVWAPIFCCILILCMCAEMVQITSDHRVVCALDEMSKSRDGKDKNGHKASRDDSFDVCRKLDDLPIASAQSSFHVIYKTIKLKDGSKREQGFNPVRDGLDAVRKAELGLDVEGFVGRILDVVAKHKNKLNHEATIPSLNRLQDDFLEDHSIFRKHNSGRLVSIFLQSML</sequence>
<feature type="compositionally biased region" description="Polar residues" evidence="1">
    <location>
        <begin position="202"/>
        <end position="217"/>
    </location>
</feature>
<feature type="region of interest" description="Disordered" evidence="1">
    <location>
        <begin position="271"/>
        <end position="331"/>
    </location>
</feature>
<reference evidence="2 3" key="1">
    <citation type="submission" date="2016-05" db="EMBL/GenBank/DDBJ databases">
        <title>A degradative enzymes factory behind the ericoid mycorrhizal symbiosis.</title>
        <authorList>
            <consortium name="DOE Joint Genome Institute"/>
            <person name="Martino E."/>
            <person name="Morin E."/>
            <person name="Grelet G."/>
            <person name="Kuo A."/>
            <person name="Kohler A."/>
            <person name="Daghino S."/>
            <person name="Barry K."/>
            <person name="Choi C."/>
            <person name="Cichocki N."/>
            <person name="Clum A."/>
            <person name="Copeland A."/>
            <person name="Hainaut M."/>
            <person name="Haridas S."/>
            <person name="Labutti K."/>
            <person name="Lindquist E."/>
            <person name="Lipzen A."/>
            <person name="Khouja H.-R."/>
            <person name="Murat C."/>
            <person name="Ohm R."/>
            <person name="Olson A."/>
            <person name="Spatafora J."/>
            <person name="Veneault-Fourrey C."/>
            <person name="Henrissat B."/>
            <person name="Grigoriev I."/>
            <person name="Martin F."/>
            <person name="Perotto S."/>
        </authorList>
    </citation>
    <scope>NUCLEOTIDE SEQUENCE [LARGE SCALE GENOMIC DNA]</scope>
    <source>
        <strain evidence="2 3">UAMH 7357</strain>
    </source>
</reference>
<keyword evidence="3" id="KW-1185">Reference proteome</keyword>